<gene>
    <name evidence="3" type="ORF">ACHAWU_004085</name>
</gene>
<dbReference type="SUPFAM" id="SSF53335">
    <property type="entry name" value="S-adenosyl-L-methionine-dependent methyltransferases"/>
    <property type="match status" value="1"/>
</dbReference>
<evidence type="ECO:0000259" key="2">
    <source>
        <dbReference type="Pfam" id="PF05050"/>
    </source>
</evidence>
<keyword evidence="4" id="KW-1185">Reference proteome</keyword>
<dbReference type="Pfam" id="PF05050">
    <property type="entry name" value="Methyltransf_21"/>
    <property type="match status" value="1"/>
</dbReference>
<name>A0ABD3MN40_9STRA</name>
<feature type="domain" description="Methyltransferase FkbM" evidence="2">
    <location>
        <begin position="892"/>
        <end position="1082"/>
    </location>
</feature>
<feature type="chain" id="PRO_5044867447" description="Methyltransferase FkbM domain-containing protein" evidence="1">
    <location>
        <begin position="21"/>
        <end position="1118"/>
    </location>
</feature>
<dbReference type="Proteomes" id="UP001530293">
    <property type="component" value="Unassembled WGS sequence"/>
</dbReference>
<proteinExistence type="predicted"/>
<dbReference type="EMBL" id="JALLBG020000108">
    <property type="protein sequence ID" value="KAL3764273.1"/>
    <property type="molecule type" value="Genomic_DNA"/>
</dbReference>
<comment type="caution">
    <text evidence="3">The sequence shown here is derived from an EMBL/GenBank/DDBJ whole genome shotgun (WGS) entry which is preliminary data.</text>
</comment>
<dbReference type="InterPro" id="IPR052514">
    <property type="entry name" value="SAM-dependent_MTase"/>
</dbReference>
<accession>A0ABD3MN40</accession>
<organism evidence="3 4">
    <name type="scientific">Discostella pseudostelligera</name>
    <dbReference type="NCBI Taxonomy" id="259834"/>
    <lineage>
        <taxon>Eukaryota</taxon>
        <taxon>Sar</taxon>
        <taxon>Stramenopiles</taxon>
        <taxon>Ochrophyta</taxon>
        <taxon>Bacillariophyta</taxon>
        <taxon>Coscinodiscophyceae</taxon>
        <taxon>Thalassiosirophycidae</taxon>
        <taxon>Stephanodiscales</taxon>
        <taxon>Stephanodiscaceae</taxon>
        <taxon>Discostella</taxon>
    </lineage>
</organism>
<dbReference type="PANTHER" id="PTHR34203:SF13">
    <property type="entry name" value="EXPRESSED PROTEIN"/>
    <property type="match status" value="1"/>
</dbReference>
<evidence type="ECO:0000313" key="3">
    <source>
        <dbReference type="EMBL" id="KAL3764273.1"/>
    </source>
</evidence>
<dbReference type="InterPro" id="IPR006342">
    <property type="entry name" value="FkbM_mtfrase"/>
</dbReference>
<sequence length="1118" mass="124887">MSRKVVPVLYALALLTSWSASFVPLPGKYLPSCIGSVNLQRYHSILHSTIATRHDEGQPRQDNVENQLMCQGCQATFGSRNALFRHLRGEDDASLNCSIAMQARPTLEDELLMTTVIRYGYYGGILQGDDADGDITGELPATNEVVANMIQKSFIQHANAFLGDHYDFDDATTALSYSTATIMRQPTLRQEVEVVGAVSEVLSFNYRLRCKSETISMWKEYANSGQIQEHMQNLLDSENTHVQIRLHYMDALVPRSSKFYAERSATQRSYTFLLPVTWILPNIDGSFNQPAVGIAIEWYKHISQRSRAVRQHLPRASSVGKSNPAPEFISKLKQSLKASESETVPNRRVRRQMALDDAVTTFTEVGSGDDSATRLSHGRFGQLWRKEKRCWSNFAHSSLTGMASSPGFEAVWRTMDRAQIVGVIDLQSDDNVDNEEASEPTNVQNMHIVLVFKADGFVMGQIPRVISAVVGMTNGWLPPNFFDIATRPDVRMPSLPAPSCLYRRLYFQSARYHFHELTSYANGSSESSIESFAKTVQPDASESEQKWEEVIRERLLGGSPLTNRRDEEEWLLELRDEICPVIRSHIEMVEAENRADKSQVDSALETLNNLPCVVSDAPIGAYSTTLALLRDIAGNGKWPATSDARSRVIKSPALASGNILATKKKNLVSKFPGQAISSGSFTVINEDKWGNIELPLGNSLFPELTKAVFELEQEIIRNASPLPSADGMKRGLSSFRRRSPSTHCAVNRNAQFTPHVDSGRGQGQTLSMIVGLGNYTGGETIVEGVPYDIRYTALEFDGWNQLHWTSQFKGERYSLVWFTPEVSLKDSNKEEDTSTAQLVQTHCQAVPFLPPLHFRDNSTDELVIKELLDRKKGNVYTSRPGYSLSGHECVLDVGAHIGVFSRIALEEGCRRIIAYEPEPSNFALLAHNLEIASLPSESASIPVVELHAAAVAHGASGLQTLVEARFENDGKQNTWRHSLEKYSQYVDRSTPLPSNLQKRTLQRFTVECVPFFGIGGALAPGITFVKLDCEGAEMDILLSKEASHRSNWLDCTHLVVEWSFTKERRVQIFHEAIDNLRSAGFEVYYEGIGSWWDTDAGVMWPYPYDQVIFATTIPQLNK</sequence>
<dbReference type="InterPro" id="IPR029063">
    <property type="entry name" value="SAM-dependent_MTases_sf"/>
</dbReference>
<evidence type="ECO:0000256" key="1">
    <source>
        <dbReference type="SAM" id="SignalP"/>
    </source>
</evidence>
<dbReference type="AlphaFoldDB" id="A0ABD3MN40"/>
<keyword evidence="1" id="KW-0732">Signal</keyword>
<dbReference type="NCBIfam" id="TIGR01444">
    <property type="entry name" value="fkbM_fam"/>
    <property type="match status" value="1"/>
</dbReference>
<feature type="signal peptide" evidence="1">
    <location>
        <begin position="1"/>
        <end position="20"/>
    </location>
</feature>
<dbReference type="Gene3D" id="3.40.50.150">
    <property type="entry name" value="Vaccinia Virus protein VP39"/>
    <property type="match status" value="1"/>
</dbReference>
<dbReference type="PANTHER" id="PTHR34203">
    <property type="entry name" value="METHYLTRANSFERASE, FKBM FAMILY PROTEIN"/>
    <property type="match status" value="1"/>
</dbReference>
<evidence type="ECO:0000313" key="4">
    <source>
        <dbReference type="Proteomes" id="UP001530293"/>
    </source>
</evidence>
<protein>
    <recommendedName>
        <fullName evidence="2">Methyltransferase FkbM domain-containing protein</fullName>
    </recommendedName>
</protein>
<reference evidence="3 4" key="1">
    <citation type="submission" date="2024-10" db="EMBL/GenBank/DDBJ databases">
        <title>Updated reference genomes for cyclostephanoid diatoms.</title>
        <authorList>
            <person name="Roberts W.R."/>
            <person name="Alverson A.J."/>
        </authorList>
    </citation>
    <scope>NUCLEOTIDE SEQUENCE [LARGE SCALE GENOMIC DNA]</scope>
    <source>
        <strain evidence="3 4">AJA232-27</strain>
    </source>
</reference>